<proteinExistence type="predicted"/>
<dbReference type="InterPro" id="IPR001810">
    <property type="entry name" value="F-box_dom"/>
</dbReference>
<sequence length="554" mass="58924">MGDSPKDKLLRPGGGVGGGGGGRSSFSFGGFGSVGEDVLESVLRRLPAATFASAACVSRSWHGVCKRILSRPKLASALSLNPCAQMALQEVVDKVLSEPICPHFAIVNVGNNVNMTDALQYIGQKLGARTPLVISADSGIIGVDALTNQVKEVEGGIDDVGSSYNNEDSDNAERGIILTVGFVPGLKVDVVPLLHLEEADEDRLMVDKFITDMMEYSVAVSGCSTPVGVIMFGDGAAEIKSAAEKLDYAMPLEAAIVGDEKGTFQYRSVDNSRYISAIGQQQYTISAVALVFAKDRHKCPGLGDIKFHVAVSDGLSAIGPRHRAASVKVGDCCTLLTARREGQEEILDGEGILNDIRDELENRVEYPDVYIGVTKRRIYEVGAEKAKLMSFLSFHGVMGGVEYLRVEGSGIESGDSFQFYYSDPAAALVSCDKVSACLRSLNLGSDSDCSDKMGNVVVSAGKPWVFGGFIFSSFGRGESFFNDVNVDSSPFVENFPGVPVAGIFCGGEIGRCSPSLSMQDSEEETPVHRVCHVYSTVYLIMSYTPAPPGATVTS</sequence>
<dbReference type="EMBL" id="KK198758">
    <property type="protein sequence ID" value="KCW66664.1"/>
    <property type="molecule type" value="Genomic_DNA"/>
</dbReference>
<dbReference type="Pfam" id="PF00646">
    <property type="entry name" value="F-box"/>
    <property type="match status" value="1"/>
</dbReference>
<organism evidence="3">
    <name type="scientific">Eucalyptus grandis</name>
    <name type="common">Flooded gum</name>
    <dbReference type="NCBI Taxonomy" id="71139"/>
    <lineage>
        <taxon>Eukaryota</taxon>
        <taxon>Viridiplantae</taxon>
        <taxon>Streptophyta</taxon>
        <taxon>Embryophyta</taxon>
        <taxon>Tracheophyta</taxon>
        <taxon>Spermatophyta</taxon>
        <taxon>Magnoliopsida</taxon>
        <taxon>eudicotyledons</taxon>
        <taxon>Gunneridae</taxon>
        <taxon>Pentapetalae</taxon>
        <taxon>rosids</taxon>
        <taxon>malvids</taxon>
        <taxon>Myrtales</taxon>
        <taxon>Myrtaceae</taxon>
        <taxon>Myrtoideae</taxon>
        <taxon>Eucalypteae</taxon>
        <taxon>Eucalyptus</taxon>
    </lineage>
</organism>
<dbReference type="OrthoDB" id="509497at2759"/>
<dbReference type="SUPFAM" id="SSF81383">
    <property type="entry name" value="F-box domain"/>
    <property type="match status" value="1"/>
</dbReference>
<accession>A0A059BKU8</accession>
<protein>
    <recommendedName>
        <fullName evidence="2">FIST C-domain domain-containing protein</fullName>
    </recommendedName>
</protein>
<reference evidence="3" key="1">
    <citation type="submission" date="2013-07" db="EMBL/GenBank/DDBJ databases">
        <title>The genome of Eucalyptus grandis.</title>
        <authorList>
            <person name="Schmutz J."/>
            <person name="Hayes R."/>
            <person name="Myburg A."/>
            <person name="Tuskan G."/>
            <person name="Grattapaglia D."/>
            <person name="Rokhsar D.S."/>
        </authorList>
    </citation>
    <scope>NUCLEOTIDE SEQUENCE</scope>
    <source>
        <tissue evidence="3">Leaf extractions</tissue>
    </source>
</reference>
<dbReference type="OMA" id="ANINEFE"/>
<evidence type="ECO:0000256" key="1">
    <source>
        <dbReference type="SAM" id="MobiDB-lite"/>
    </source>
</evidence>
<dbReference type="FunCoup" id="A0A059BKU8">
    <property type="interactions" value="460"/>
</dbReference>
<name>A0A059BKU8_EUCGR</name>
<evidence type="ECO:0000313" key="3">
    <source>
        <dbReference type="EMBL" id="KCW66664.1"/>
    </source>
</evidence>
<feature type="domain" description="FIST C-domain" evidence="2">
    <location>
        <begin position="352"/>
        <end position="512"/>
    </location>
</feature>
<dbReference type="InParanoid" id="A0A059BKU8"/>
<dbReference type="PANTHER" id="PTHR14939">
    <property type="entry name" value="F-BOX ONLY PROTEIN 22"/>
    <property type="match status" value="1"/>
</dbReference>
<gene>
    <name evidence="3" type="ORF">EUGRSUZ_F00440</name>
</gene>
<feature type="region of interest" description="Disordered" evidence="1">
    <location>
        <begin position="1"/>
        <end position="20"/>
    </location>
</feature>
<dbReference type="InterPro" id="IPR019494">
    <property type="entry name" value="FIST_C"/>
</dbReference>
<dbReference type="SMART" id="SM01204">
    <property type="entry name" value="FIST_C"/>
    <property type="match status" value="1"/>
</dbReference>
<dbReference type="KEGG" id="egr:104448041"/>
<dbReference type="InterPro" id="IPR036047">
    <property type="entry name" value="F-box-like_dom_sf"/>
</dbReference>
<dbReference type="AlphaFoldDB" id="A0A059BKU8"/>
<dbReference type="GO" id="GO:0032436">
    <property type="term" value="P:positive regulation of proteasomal ubiquitin-dependent protein catabolic process"/>
    <property type="evidence" value="ECO:0000318"/>
    <property type="project" value="GO_Central"/>
</dbReference>
<dbReference type="eggNOG" id="ENOG502QT6J">
    <property type="taxonomic scope" value="Eukaryota"/>
</dbReference>
<evidence type="ECO:0000259" key="2">
    <source>
        <dbReference type="SMART" id="SM01204"/>
    </source>
</evidence>
<dbReference type="Gramene" id="KCW66664">
    <property type="protein sequence ID" value="KCW66664"/>
    <property type="gene ID" value="EUGRSUZ_F00440"/>
</dbReference>
<dbReference type="PANTHER" id="PTHR14939:SF5">
    <property type="entry name" value="F-BOX ONLY PROTEIN 22"/>
    <property type="match status" value="1"/>
</dbReference>
<dbReference type="STRING" id="71139.A0A059BKU8"/>
<dbReference type="GO" id="GO:0000209">
    <property type="term" value="P:protein polyubiquitination"/>
    <property type="evidence" value="ECO:0000318"/>
    <property type="project" value="GO_Central"/>
</dbReference>
<feature type="compositionally biased region" description="Basic and acidic residues" evidence="1">
    <location>
        <begin position="1"/>
        <end position="10"/>
    </location>
</feature>